<dbReference type="PANTHER" id="PTHR31595:SF57">
    <property type="entry name" value="OS04G0481900 PROTEIN"/>
    <property type="match status" value="1"/>
</dbReference>
<feature type="transmembrane region" description="Helical" evidence="8">
    <location>
        <begin position="30"/>
        <end position="53"/>
    </location>
</feature>
<proteinExistence type="inferred from homology"/>
<evidence type="ECO:0000256" key="7">
    <source>
        <dbReference type="ARBA" id="ARBA00023136"/>
    </source>
</evidence>
<dbReference type="EMBL" id="MU802299">
    <property type="protein sequence ID" value="KAJ3979636.1"/>
    <property type="molecule type" value="Genomic_DNA"/>
</dbReference>
<evidence type="ECO:0000256" key="5">
    <source>
        <dbReference type="ARBA" id="ARBA00022692"/>
    </source>
</evidence>
<dbReference type="PANTHER" id="PTHR31595">
    <property type="entry name" value="LONG-CHAIN-ALCOHOL O-FATTY-ACYLTRANSFERASE 3-RELATED"/>
    <property type="match status" value="1"/>
</dbReference>
<protein>
    <submittedName>
        <fullName evidence="10">Membrane bound O-acyl transferase family-domain-containing protein</fullName>
    </submittedName>
</protein>
<feature type="non-terminal residue" evidence="10">
    <location>
        <position position="1"/>
    </location>
</feature>
<comment type="similarity">
    <text evidence="3">Belongs to the wax synthase family.</text>
</comment>
<evidence type="ECO:0000256" key="1">
    <source>
        <dbReference type="ARBA" id="ARBA00004141"/>
    </source>
</evidence>
<dbReference type="InterPro" id="IPR044851">
    <property type="entry name" value="Wax_synthase"/>
</dbReference>
<evidence type="ECO:0000313" key="11">
    <source>
        <dbReference type="Proteomes" id="UP001163850"/>
    </source>
</evidence>
<organism evidence="10 11">
    <name type="scientific">Lentinula detonsa</name>
    <dbReference type="NCBI Taxonomy" id="2804962"/>
    <lineage>
        <taxon>Eukaryota</taxon>
        <taxon>Fungi</taxon>
        <taxon>Dikarya</taxon>
        <taxon>Basidiomycota</taxon>
        <taxon>Agaricomycotina</taxon>
        <taxon>Agaricomycetes</taxon>
        <taxon>Agaricomycetidae</taxon>
        <taxon>Agaricales</taxon>
        <taxon>Marasmiineae</taxon>
        <taxon>Omphalotaceae</taxon>
        <taxon>Lentinula</taxon>
    </lineage>
</organism>
<evidence type="ECO:0000256" key="8">
    <source>
        <dbReference type="SAM" id="Phobius"/>
    </source>
</evidence>
<evidence type="ECO:0000256" key="6">
    <source>
        <dbReference type="ARBA" id="ARBA00022989"/>
    </source>
</evidence>
<evidence type="ECO:0000256" key="4">
    <source>
        <dbReference type="ARBA" id="ARBA00022679"/>
    </source>
</evidence>
<comment type="subcellular location">
    <subcellularLocation>
        <location evidence="1">Membrane</location>
        <topology evidence="1">Multi-pass membrane protein</topology>
    </subcellularLocation>
</comment>
<dbReference type="AlphaFoldDB" id="A0AA38PQV6"/>
<reference evidence="10" key="1">
    <citation type="submission" date="2022-08" db="EMBL/GenBank/DDBJ databases">
        <authorList>
            <consortium name="DOE Joint Genome Institute"/>
            <person name="Min B."/>
            <person name="Riley R."/>
            <person name="Sierra-Patev S."/>
            <person name="Naranjo-Ortiz M."/>
            <person name="Looney B."/>
            <person name="Konkel Z."/>
            <person name="Slot J.C."/>
            <person name="Sakamoto Y."/>
            <person name="Steenwyk J.L."/>
            <person name="Rokas A."/>
            <person name="Carro J."/>
            <person name="Camarero S."/>
            <person name="Ferreira P."/>
            <person name="Molpeceres G."/>
            <person name="Ruiz-Duenas F.J."/>
            <person name="Serrano A."/>
            <person name="Henrissat B."/>
            <person name="Drula E."/>
            <person name="Hughes K.W."/>
            <person name="Mata J.L."/>
            <person name="Ishikawa N.K."/>
            <person name="Vargas-Isla R."/>
            <person name="Ushijima S."/>
            <person name="Smith C.A."/>
            <person name="Ahrendt S."/>
            <person name="Andreopoulos W."/>
            <person name="He G."/>
            <person name="Labutti K."/>
            <person name="Lipzen A."/>
            <person name="Ng V."/>
            <person name="Sandor L."/>
            <person name="Barry K."/>
            <person name="Martinez A.T."/>
            <person name="Xiao Y."/>
            <person name="Gibbons J.G."/>
            <person name="Terashima K."/>
            <person name="Hibbett D.S."/>
            <person name="Grigoriev I.V."/>
        </authorList>
    </citation>
    <scope>NUCLEOTIDE SEQUENCE</scope>
    <source>
        <strain evidence="10">TFB7829</strain>
    </source>
</reference>
<evidence type="ECO:0000259" key="9">
    <source>
        <dbReference type="Pfam" id="PF13813"/>
    </source>
</evidence>
<evidence type="ECO:0000256" key="3">
    <source>
        <dbReference type="ARBA" id="ARBA00007282"/>
    </source>
</evidence>
<dbReference type="InterPro" id="IPR032805">
    <property type="entry name" value="Wax_synthase_dom"/>
</dbReference>
<dbReference type="GO" id="GO:0016020">
    <property type="term" value="C:membrane"/>
    <property type="evidence" value="ECO:0007669"/>
    <property type="project" value="UniProtKB-SubCell"/>
</dbReference>
<keyword evidence="7 8" id="KW-0472">Membrane</keyword>
<dbReference type="Pfam" id="PF13813">
    <property type="entry name" value="MBOAT_2"/>
    <property type="match status" value="1"/>
</dbReference>
<name>A0AA38PQV6_9AGAR</name>
<dbReference type="GO" id="GO:0008374">
    <property type="term" value="F:O-acyltransferase activity"/>
    <property type="evidence" value="ECO:0007669"/>
    <property type="project" value="InterPro"/>
</dbReference>
<feature type="transmembrane region" description="Helical" evidence="8">
    <location>
        <begin position="73"/>
        <end position="90"/>
    </location>
</feature>
<feature type="domain" description="Wax synthase" evidence="9">
    <location>
        <begin position="1"/>
        <end position="83"/>
    </location>
</feature>
<dbReference type="Proteomes" id="UP001163850">
    <property type="component" value="Unassembled WGS sequence"/>
</dbReference>
<comment type="caution">
    <text evidence="10">The sequence shown here is derived from an EMBL/GenBank/DDBJ whole genome shotgun (WGS) entry which is preliminary data.</text>
</comment>
<gene>
    <name evidence="10" type="ORF">F5890DRAFT_1421037</name>
</gene>
<evidence type="ECO:0000313" key="10">
    <source>
        <dbReference type="EMBL" id="KAJ3979636.1"/>
    </source>
</evidence>
<comment type="pathway">
    <text evidence="2">Secondary metabolite biosynthesis.</text>
</comment>
<evidence type="ECO:0000256" key="2">
    <source>
        <dbReference type="ARBA" id="ARBA00005179"/>
    </source>
</evidence>
<keyword evidence="5 8" id="KW-0812">Transmembrane</keyword>
<accession>A0AA38PQV6</accession>
<keyword evidence="4 10" id="KW-0808">Transferase</keyword>
<sequence>FGSLKEAYSVRNFWGPTWHQFTRRFMASKFLVITSTLGVMPESLTAVFIKLYTTFFVPASMHSLGDYMVGREYFGLSFAFFFLQPFAIMFEEVVKVIIRRLGLDAVRARAF</sequence>
<keyword evidence="6 8" id="KW-1133">Transmembrane helix</keyword>
<dbReference type="GO" id="GO:0006629">
    <property type="term" value="P:lipid metabolic process"/>
    <property type="evidence" value="ECO:0007669"/>
    <property type="project" value="InterPro"/>
</dbReference>